<feature type="transmembrane region" description="Helical" evidence="8">
    <location>
        <begin position="459"/>
        <end position="479"/>
    </location>
</feature>
<keyword evidence="2" id="KW-1003">Cell membrane</keyword>
<feature type="transmembrane region" description="Helical" evidence="8">
    <location>
        <begin position="413"/>
        <end position="439"/>
    </location>
</feature>
<feature type="transmembrane region" description="Helical" evidence="8">
    <location>
        <begin position="155"/>
        <end position="176"/>
    </location>
</feature>
<feature type="transmembrane region" description="Helical" evidence="8">
    <location>
        <begin position="188"/>
        <end position="215"/>
    </location>
</feature>
<dbReference type="EMBL" id="FWFF01000001">
    <property type="protein sequence ID" value="SLM88537.1"/>
    <property type="molecule type" value="Genomic_DNA"/>
</dbReference>
<evidence type="ECO:0000256" key="1">
    <source>
        <dbReference type="ARBA" id="ARBA00004429"/>
    </source>
</evidence>
<evidence type="ECO:0000256" key="8">
    <source>
        <dbReference type="SAM" id="Phobius"/>
    </source>
</evidence>
<evidence type="ECO:0000259" key="9">
    <source>
        <dbReference type="Pfam" id="PF06808"/>
    </source>
</evidence>
<keyword evidence="3" id="KW-0997">Cell inner membrane</keyword>
<gene>
    <name evidence="10" type="ORF">FM105_00500</name>
</gene>
<dbReference type="GO" id="GO:0005886">
    <property type="term" value="C:plasma membrane"/>
    <property type="evidence" value="ECO:0007669"/>
    <property type="project" value="UniProtKB-SubCell"/>
</dbReference>
<keyword evidence="5 8" id="KW-1133">Transmembrane helix</keyword>
<protein>
    <submittedName>
        <fullName evidence="10">TRAP-type C4-dicarboxylate transport system, large permease component</fullName>
    </submittedName>
</protein>
<reference evidence="11" key="1">
    <citation type="submission" date="2017-02" db="EMBL/GenBank/DDBJ databases">
        <authorList>
            <person name="Dridi B."/>
        </authorList>
    </citation>
    <scope>NUCLEOTIDE SEQUENCE [LARGE SCALE GENOMIC DNA]</scope>
    <source>
        <strain evidence="11">B Co 03.10</strain>
    </source>
</reference>
<feature type="transmembrane region" description="Helical" evidence="8">
    <location>
        <begin position="273"/>
        <end position="291"/>
    </location>
</feature>
<sequence length="493" mass="52288">MTTDAETLTKRVHDAGPGPRRPRRLRSAAPIILLALAAVFMVLAYQTVHEVAVGVYSLAMLLCLILSGLHVGVAMALSGVYAIWVIYGSVGLVSALKNAPYDSASSWSISVLPMFIFMGFLLWRSSITNKLYAGAGVWLNWMPGGLAVTTKVAGAAMGAASGSSVGIAYALGRIALPEMLRAGYPKRIALTSVLMAGSGGQLIPPSIIMVVYAGIAGTSVGQQLLTGLLPGLVLVGAYITYLIVTSLIMKSKFDIRSAPPATRQDRIRSLKDLWQVPLVILLVVGGLYSGFFTATEAGAFGAFVALVMLFVYRRGESGRALWEAVRDSLASTGSIFLLLAGSAVLARALALTGVTQAATDLIAGSDMTRVQFLLALILFYIVLGLFLDPIAMILLTVPLLLPIMPAFGIDPLWFGAFIVLLGELAVITPPVGVLLYVIFRLSQSKEVNLGQKISITDVMRASIAFIPITIAVALILIFFPDLVTILPELSFAE</sequence>
<feature type="transmembrane region" description="Helical" evidence="8">
    <location>
        <begin position="51"/>
        <end position="69"/>
    </location>
</feature>
<dbReference type="Proteomes" id="UP000196581">
    <property type="component" value="Unassembled WGS sequence"/>
</dbReference>
<evidence type="ECO:0000256" key="5">
    <source>
        <dbReference type="ARBA" id="ARBA00022989"/>
    </source>
</evidence>
<dbReference type="Pfam" id="PF06808">
    <property type="entry name" value="DctM"/>
    <property type="match status" value="1"/>
</dbReference>
<keyword evidence="6 8" id="KW-0472">Membrane</keyword>
<feature type="transmembrane region" description="Helical" evidence="8">
    <location>
        <begin position="372"/>
        <end position="401"/>
    </location>
</feature>
<feature type="transmembrane region" description="Helical" evidence="8">
    <location>
        <begin position="131"/>
        <end position="149"/>
    </location>
</feature>
<feature type="transmembrane region" description="Helical" evidence="8">
    <location>
        <begin position="334"/>
        <end position="352"/>
    </location>
</feature>
<keyword evidence="11" id="KW-1185">Reference proteome</keyword>
<feature type="transmembrane region" description="Helical" evidence="8">
    <location>
        <begin position="76"/>
        <end position="95"/>
    </location>
</feature>
<dbReference type="InterPro" id="IPR004681">
    <property type="entry name" value="TRAP_DctM"/>
</dbReference>
<name>A0A1X6WTX8_9MICO</name>
<comment type="subcellular location">
    <subcellularLocation>
        <location evidence="1">Cell inner membrane</location>
        <topology evidence="1">Multi-pass membrane protein</topology>
    </subcellularLocation>
</comment>
<feature type="transmembrane region" description="Helical" evidence="8">
    <location>
        <begin position="28"/>
        <end position="45"/>
    </location>
</feature>
<dbReference type="PANTHER" id="PTHR33362">
    <property type="entry name" value="SIALIC ACID TRAP TRANSPORTER PERMEASE PROTEIN SIAT-RELATED"/>
    <property type="match status" value="1"/>
</dbReference>
<keyword evidence="4 8" id="KW-0812">Transmembrane</keyword>
<evidence type="ECO:0000256" key="6">
    <source>
        <dbReference type="ARBA" id="ARBA00023136"/>
    </source>
</evidence>
<evidence type="ECO:0000256" key="3">
    <source>
        <dbReference type="ARBA" id="ARBA00022519"/>
    </source>
</evidence>
<evidence type="ECO:0000256" key="2">
    <source>
        <dbReference type="ARBA" id="ARBA00022475"/>
    </source>
</evidence>
<evidence type="ECO:0000313" key="11">
    <source>
        <dbReference type="Proteomes" id="UP000196581"/>
    </source>
</evidence>
<feature type="transmembrane region" description="Helical" evidence="8">
    <location>
        <begin position="227"/>
        <end position="249"/>
    </location>
</feature>
<dbReference type="AlphaFoldDB" id="A0A1X6WTX8"/>
<evidence type="ECO:0000256" key="4">
    <source>
        <dbReference type="ARBA" id="ARBA00022692"/>
    </source>
</evidence>
<dbReference type="GO" id="GO:0022857">
    <property type="term" value="F:transmembrane transporter activity"/>
    <property type="evidence" value="ECO:0007669"/>
    <property type="project" value="TreeGrafter"/>
</dbReference>
<evidence type="ECO:0000256" key="7">
    <source>
        <dbReference type="SAM" id="MobiDB-lite"/>
    </source>
</evidence>
<organism evidence="10 11">
    <name type="scientific">Brevibacterium yomogidense</name>
    <dbReference type="NCBI Taxonomy" id="946573"/>
    <lineage>
        <taxon>Bacteria</taxon>
        <taxon>Bacillati</taxon>
        <taxon>Actinomycetota</taxon>
        <taxon>Actinomycetes</taxon>
        <taxon>Micrococcales</taxon>
        <taxon>Brevibacteriaceae</taxon>
        <taxon>Brevibacterium</taxon>
    </lineage>
</organism>
<feature type="domain" description="TRAP C4-dicarboxylate transport system permease DctM subunit" evidence="9">
    <location>
        <begin position="58"/>
        <end position="481"/>
    </location>
</feature>
<feature type="transmembrane region" description="Helical" evidence="8">
    <location>
        <begin position="107"/>
        <end position="124"/>
    </location>
</feature>
<feature type="region of interest" description="Disordered" evidence="7">
    <location>
        <begin position="1"/>
        <end position="22"/>
    </location>
</feature>
<dbReference type="InterPro" id="IPR010656">
    <property type="entry name" value="DctM"/>
</dbReference>
<evidence type="ECO:0000313" key="10">
    <source>
        <dbReference type="EMBL" id="SLM88537.1"/>
    </source>
</evidence>
<proteinExistence type="predicted"/>
<accession>A0A1X6WTX8</accession>
<dbReference type="RefSeq" id="WP_179206997.1">
    <property type="nucleotide sequence ID" value="NZ_FWFF01000001.1"/>
</dbReference>
<dbReference type="PANTHER" id="PTHR33362:SF5">
    <property type="entry name" value="C4-DICARBOXYLATE TRAP TRANSPORTER LARGE PERMEASE PROTEIN DCTM"/>
    <property type="match status" value="1"/>
</dbReference>